<evidence type="ECO:0000256" key="3">
    <source>
        <dbReference type="ARBA" id="ARBA00022801"/>
    </source>
</evidence>
<dbReference type="EMBL" id="JBHLTP010000003">
    <property type="protein sequence ID" value="MFC0522664.1"/>
    <property type="molecule type" value="Genomic_DNA"/>
</dbReference>
<evidence type="ECO:0000256" key="5">
    <source>
        <dbReference type="HAMAP-Rule" id="MF_00378"/>
    </source>
</evidence>
<dbReference type="EC" id="3.1.11.6" evidence="5"/>
<dbReference type="CDD" id="cd04489">
    <property type="entry name" value="ExoVII_LU_OBF"/>
    <property type="match status" value="1"/>
</dbReference>
<dbReference type="NCBIfam" id="TIGR00237">
    <property type="entry name" value="xseA"/>
    <property type="match status" value="1"/>
</dbReference>
<comment type="subcellular location">
    <subcellularLocation>
        <location evidence="5 6">Cytoplasm</location>
    </subcellularLocation>
</comment>
<dbReference type="InterPro" id="IPR020579">
    <property type="entry name" value="Exonuc_VII_lsu_C"/>
</dbReference>
<keyword evidence="2 5" id="KW-0540">Nuclease</keyword>
<dbReference type="InterPro" id="IPR003753">
    <property type="entry name" value="Exonuc_VII_L"/>
</dbReference>
<evidence type="ECO:0000259" key="8">
    <source>
        <dbReference type="Pfam" id="PF02601"/>
    </source>
</evidence>
<evidence type="ECO:0000256" key="1">
    <source>
        <dbReference type="ARBA" id="ARBA00022490"/>
    </source>
</evidence>
<comment type="similarity">
    <text evidence="5 6">Belongs to the XseA family.</text>
</comment>
<name>A0ABV6LJX9_9BACI</name>
<feature type="domain" description="OB-fold nucleic acid binding" evidence="9">
    <location>
        <begin position="7"/>
        <end position="102"/>
    </location>
</feature>
<evidence type="ECO:0000313" key="10">
    <source>
        <dbReference type="EMBL" id="MFC0522664.1"/>
    </source>
</evidence>
<evidence type="ECO:0000256" key="4">
    <source>
        <dbReference type="ARBA" id="ARBA00022839"/>
    </source>
</evidence>
<dbReference type="PANTHER" id="PTHR30008:SF0">
    <property type="entry name" value="EXODEOXYRIBONUCLEASE 7 LARGE SUBUNIT"/>
    <property type="match status" value="1"/>
</dbReference>
<evidence type="ECO:0000259" key="9">
    <source>
        <dbReference type="Pfam" id="PF13742"/>
    </source>
</evidence>
<dbReference type="HAMAP" id="MF_00378">
    <property type="entry name" value="Exonuc_7_L"/>
    <property type="match status" value="1"/>
</dbReference>
<comment type="caution">
    <text evidence="10">The sequence shown here is derived from an EMBL/GenBank/DDBJ whole genome shotgun (WGS) entry which is preliminary data.</text>
</comment>
<keyword evidence="7" id="KW-0175">Coiled coil</keyword>
<accession>A0ABV6LJX9</accession>
<comment type="subunit">
    <text evidence="5">Heterooligomer composed of large and small subunits.</text>
</comment>
<keyword evidence="4 5" id="KW-0269">Exonuclease</keyword>
<evidence type="ECO:0000256" key="7">
    <source>
        <dbReference type="SAM" id="Coils"/>
    </source>
</evidence>
<dbReference type="RefSeq" id="WP_377345185.1">
    <property type="nucleotide sequence ID" value="NZ_JBHLTP010000003.1"/>
</dbReference>
<organism evidence="10 11">
    <name type="scientific">Pontibacillus salicampi</name>
    <dbReference type="NCBI Taxonomy" id="1449801"/>
    <lineage>
        <taxon>Bacteria</taxon>
        <taxon>Bacillati</taxon>
        <taxon>Bacillota</taxon>
        <taxon>Bacilli</taxon>
        <taxon>Bacillales</taxon>
        <taxon>Bacillaceae</taxon>
        <taxon>Pontibacillus</taxon>
    </lineage>
</organism>
<evidence type="ECO:0000313" key="11">
    <source>
        <dbReference type="Proteomes" id="UP001589836"/>
    </source>
</evidence>
<sequence length="456" mass="51982">MVKNRYLTVSALTKYIKRKFETDPHLKQVWLKGEISNFKHHSRGHMYLTIKDDKSRVNAVMFAGNNRSLQFKPENGMNVLIRGEIGVYEPVGQYQLYIQQMEPDGLGALYLAYEELKKKLSTEGLFDESRKKPLPPFPRSIAVITSPTGAAVRDILTTLERRFPMTKVTVFPVLVQGNNAAPSIARMIRYVNELNGYDVMIAGRGGGSIEELWAFNEEQVARAISESVIPVISAVGHETDFTISDFVADYRAPTPTGAAEIAVPSQIEVANTVQTLTKRLQRAVDLELQQGKDQLNRFRKSYAFRYPEQMLRQKEQELDRLVEQFQKANQNIANIKRERFRNLYNRLKQQHPETMKGRAQGELQLATKRLQRSMLQQAKSKSHAYQQVLNKLTLLNPLEIMKRGFAVPFNEQGSVIKSIKDIQPGDPMQVRVNDGVLDCQVWGIEEEDFHGGKQTD</sequence>
<protein>
    <recommendedName>
        <fullName evidence="5">Exodeoxyribonuclease 7 large subunit</fullName>
        <ecNumber evidence="5">3.1.11.6</ecNumber>
    </recommendedName>
    <alternativeName>
        <fullName evidence="5">Exodeoxyribonuclease VII large subunit</fullName>
        <shortName evidence="5">Exonuclease VII large subunit</shortName>
    </alternativeName>
</protein>
<dbReference type="Pfam" id="PF02601">
    <property type="entry name" value="Exonuc_VII_L"/>
    <property type="match status" value="1"/>
</dbReference>
<evidence type="ECO:0000256" key="2">
    <source>
        <dbReference type="ARBA" id="ARBA00022722"/>
    </source>
</evidence>
<dbReference type="Pfam" id="PF13742">
    <property type="entry name" value="tRNA_anti_2"/>
    <property type="match status" value="1"/>
</dbReference>
<keyword evidence="11" id="KW-1185">Reference proteome</keyword>
<dbReference type="PANTHER" id="PTHR30008">
    <property type="entry name" value="EXODEOXYRIBONUCLEASE 7 LARGE SUBUNIT"/>
    <property type="match status" value="1"/>
</dbReference>
<keyword evidence="3 5" id="KW-0378">Hydrolase</keyword>
<feature type="coiled-coil region" evidence="7">
    <location>
        <begin position="311"/>
        <end position="338"/>
    </location>
</feature>
<gene>
    <name evidence="5 10" type="primary">xseA</name>
    <name evidence="10" type="ORF">ACFFGV_03560</name>
</gene>
<keyword evidence="1 5" id="KW-0963">Cytoplasm</keyword>
<comment type="function">
    <text evidence="5">Bidirectionally degrades single-stranded DNA into large acid-insoluble oligonucleotides, which are then degraded further into small acid-soluble oligonucleotides.</text>
</comment>
<comment type="catalytic activity">
    <reaction evidence="5 6">
        <text>Exonucleolytic cleavage in either 5'- to 3'- or 3'- to 5'-direction to yield nucleoside 5'-phosphates.</text>
        <dbReference type="EC" id="3.1.11.6"/>
    </reaction>
</comment>
<reference evidence="10 11" key="1">
    <citation type="submission" date="2024-09" db="EMBL/GenBank/DDBJ databases">
        <authorList>
            <person name="Sun Q."/>
            <person name="Mori K."/>
        </authorList>
    </citation>
    <scope>NUCLEOTIDE SEQUENCE [LARGE SCALE GENOMIC DNA]</scope>
    <source>
        <strain evidence="10 11">NCAIM B.02529</strain>
    </source>
</reference>
<dbReference type="InterPro" id="IPR025824">
    <property type="entry name" value="OB-fold_nuc-bd_dom"/>
</dbReference>
<dbReference type="Proteomes" id="UP001589836">
    <property type="component" value="Unassembled WGS sequence"/>
</dbReference>
<evidence type="ECO:0000256" key="6">
    <source>
        <dbReference type="RuleBase" id="RU004355"/>
    </source>
</evidence>
<dbReference type="GO" id="GO:0008855">
    <property type="term" value="F:exodeoxyribonuclease VII activity"/>
    <property type="evidence" value="ECO:0007669"/>
    <property type="project" value="UniProtKB-EC"/>
</dbReference>
<feature type="domain" description="Exonuclease VII large subunit C-terminal" evidence="8">
    <location>
        <begin position="125"/>
        <end position="440"/>
    </location>
</feature>
<proteinExistence type="inferred from homology"/>